<dbReference type="GO" id="GO:0005634">
    <property type="term" value="C:nucleus"/>
    <property type="evidence" value="ECO:0007669"/>
    <property type="project" value="UniProtKB-SubCell"/>
</dbReference>
<accession>A0A9N9WJX5</accession>
<dbReference type="PANTHER" id="PTHR12360:SF12">
    <property type="entry name" value="TRANSCRIPTIONAL REPRESSOR NF-X1"/>
    <property type="match status" value="1"/>
</dbReference>
<evidence type="ECO:0000256" key="5">
    <source>
        <dbReference type="ARBA" id="ARBA00022771"/>
    </source>
</evidence>
<dbReference type="InterPro" id="IPR001841">
    <property type="entry name" value="Znf_RING"/>
</dbReference>
<feature type="domain" description="RING-type" evidence="12">
    <location>
        <begin position="238"/>
        <end position="287"/>
    </location>
</feature>
<evidence type="ECO:0000256" key="10">
    <source>
        <dbReference type="PROSITE-ProRule" id="PRU00175"/>
    </source>
</evidence>
<keyword evidence="9" id="KW-0539">Nucleus</keyword>
<evidence type="ECO:0000259" key="13">
    <source>
        <dbReference type="PROSITE" id="PS51061"/>
    </source>
</evidence>
<gene>
    <name evidence="14" type="ORF">CHIRRI_LOCUS1256</name>
</gene>
<dbReference type="Pfam" id="PF01422">
    <property type="entry name" value="zf-NF-X1"/>
    <property type="match status" value="7"/>
</dbReference>
<evidence type="ECO:0000256" key="2">
    <source>
        <dbReference type="ARBA" id="ARBA00007269"/>
    </source>
</evidence>
<dbReference type="SMART" id="SM00393">
    <property type="entry name" value="R3H"/>
    <property type="match status" value="1"/>
</dbReference>
<dbReference type="InterPro" id="IPR034078">
    <property type="entry name" value="NFX1_fam"/>
</dbReference>
<protein>
    <recommendedName>
        <fullName evidence="16">Shuttle craft</fullName>
    </recommendedName>
</protein>
<comment type="similarity">
    <text evidence="2">Belongs to the NFX1 family.</text>
</comment>
<evidence type="ECO:0000256" key="7">
    <source>
        <dbReference type="ARBA" id="ARBA00023015"/>
    </source>
</evidence>
<keyword evidence="7" id="KW-0805">Transcription regulation</keyword>
<dbReference type="Gene3D" id="3.30.1370.50">
    <property type="entry name" value="R3H-like domain"/>
    <property type="match status" value="1"/>
</dbReference>
<reference evidence="14" key="2">
    <citation type="submission" date="2022-10" db="EMBL/GenBank/DDBJ databases">
        <authorList>
            <consortium name="ENA_rothamsted_submissions"/>
            <consortium name="culmorum"/>
            <person name="King R."/>
        </authorList>
    </citation>
    <scope>NUCLEOTIDE SEQUENCE</scope>
</reference>
<comment type="subcellular location">
    <subcellularLocation>
        <location evidence="1">Nucleus</location>
    </subcellularLocation>
</comment>
<evidence type="ECO:0000313" key="14">
    <source>
        <dbReference type="EMBL" id="CAG9798272.1"/>
    </source>
</evidence>
<evidence type="ECO:0000256" key="11">
    <source>
        <dbReference type="SAM" id="MobiDB-lite"/>
    </source>
</evidence>
<keyword evidence="6" id="KW-0862">Zinc</keyword>
<name>A0A9N9WJX5_9DIPT</name>
<reference evidence="14" key="1">
    <citation type="submission" date="2022-01" db="EMBL/GenBank/DDBJ databases">
        <authorList>
            <person name="King R."/>
        </authorList>
    </citation>
    <scope>NUCLEOTIDE SEQUENCE</scope>
</reference>
<dbReference type="PROSITE" id="PS51061">
    <property type="entry name" value="R3H"/>
    <property type="match status" value="1"/>
</dbReference>
<dbReference type="GO" id="GO:0000977">
    <property type="term" value="F:RNA polymerase II transcription regulatory region sequence-specific DNA binding"/>
    <property type="evidence" value="ECO:0007669"/>
    <property type="project" value="TreeGrafter"/>
</dbReference>
<evidence type="ECO:0000256" key="1">
    <source>
        <dbReference type="ARBA" id="ARBA00004123"/>
    </source>
</evidence>
<keyword evidence="5 10" id="KW-0863">Zinc-finger</keyword>
<feature type="domain" description="R3H" evidence="13">
    <location>
        <begin position="854"/>
        <end position="923"/>
    </location>
</feature>
<sequence length="958" mass="109177">MSPISINEEKSATSSELNVEAKEFYPLSTNNHESGESSNAGVNSKGSGAVPKKFYEKRNNQPRSKKFYPDNQRNWRNNENRASYGSNEHRNYGSNEHRNYGRSNRRNDAEHKNNEEGREIKKNNEEKQERKFFKNNQHSYDRRGGNNGYTSKFKITIKPDNNKKPEQSDNGSKIESTSKSEEIPSTSNEGPNIQHKPKYNNDYKNHRKRPQTKRPVNKISISQREQLIKEIERNTLECMICCEKIKAYNPIWSCLVCYHILHLNCIKTWMKKSIESSEDGFRCPACNQIAKIKPGEYLCFCGKLKNPPLNRNDLPHSCGNMCLNTSNCDHPCNLICHPGAHEKCYAVVNKFCGCGRTSKNYQCSMKATFECDSICEKVLNCGVHKCPKVCHQGDCEDCSEELECNCYCGTESKKILCTVENIDKTKYSCDNVCGKTLNCGNHKCAEKCHDGACKSCKLMPQYVKTCPCSRMSIKSETRKTCLDPVPLCDSVCKKALKCGPLSSPHLCASQCHLNECPPCGQTSNIKCRCGRKEEKVPCKDLLNTDMRCKKKCNKFKSCGRHKCNNVCCIDIDHTCMQNCNRMLDCQLHKCQRTCHIGNCAPCHRVSFDELSCECGQTIVYPPVHCGTVIKDCSNKCTRRHKCGHPVGHNCHSEPECPPCVFLTAKFCHGKHEERKTIPCNQDSFCCGMPCGKMLKCVRHYCIKTCHQGDCEKNDEICAQKCTKKRMECEHSCAAKCHDGECPDNIPCRERIQVTCQCGNLKSIKTCEQVEYENRKLQRVRLTAQQNDEASTLTEMLGDFKKTTKILDCNDECKTIERNRRLDIAFKVQNPTLATTPKFVPAYSEHVRNFYKKDSNFVNMVHDKLTELVKLAKETKNAAYRCYSFPSMNRDKRHVIHDVGEMFGVETKAFDAEPNRNIVATAVREYCWLPSMSVAEVIQRENGARRPPMNQLFKGFISI</sequence>
<evidence type="ECO:0000256" key="6">
    <source>
        <dbReference type="ARBA" id="ARBA00022833"/>
    </source>
</evidence>
<evidence type="ECO:0000259" key="12">
    <source>
        <dbReference type="PROSITE" id="PS50089"/>
    </source>
</evidence>
<keyword evidence="4" id="KW-0677">Repeat</keyword>
<dbReference type="Pfam" id="PF01424">
    <property type="entry name" value="R3H"/>
    <property type="match status" value="1"/>
</dbReference>
<dbReference type="InterPro" id="IPR036867">
    <property type="entry name" value="R3H_dom_sf"/>
</dbReference>
<evidence type="ECO:0008006" key="16">
    <source>
        <dbReference type="Google" id="ProtNLM"/>
    </source>
</evidence>
<dbReference type="PANTHER" id="PTHR12360">
    <property type="entry name" value="NUCLEAR TRANSCRIPTION FACTOR, X-BOX BINDING 1 NFX1"/>
    <property type="match status" value="1"/>
</dbReference>
<evidence type="ECO:0000256" key="3">
    <source>
        <dbReference type="ARBA" id="ARBA00022723"/>
    </source>
</evidence>
<feature type="compositionally biased region" description="Basic residues" evidence="11">
    <location>
        <begin position="205"/>
        <end position="216"/>
    </location>
</feature>
<evidence type="ECO:0000256" key="9">
    <source>
        <dbReference type="ARBA" id="ARBA00023242"/>
    </source>
</evidence>
<dbReference type="SUPFAM" id="SSF82708">
    <property type="entry name" value="R3H domain"/>
    <property type="match status" value="1"/>
</dbReference>
<dbReference type="GO" id="GO:0000981">
    <property type="term" value="F:DNA-binding transcription factor activity, RNA polymerase II-specific"/>
    <property type="evidence" value="ECO:0007669"/>
    <property type="project" value="TreeGrafter"/>
</dbReference>
<dbReference type="EMBL" id="OU895877">
    <property type="protein sequence ID" value="CAG9798272.1"/>
    <property type="molecule type" value="Genomic_DNA"/>
</dbReference>
<evidence type="ECO:0000256" key="4">
    <source>
        <dbReference type="ARBA" id="ARBA00022737"/>
    </source>
</evidence>
<organism evidence="14 15">
    <name type="scientific">Chironomus riparius</name>
    <dbReference type="NCBI Taxonomy" id="315576"/>
    <lineage>
        <taxon>Eukaryota</taxon>
        <taxon>Metazoa</taxon>
        <taxon>Ecdysozoa</taxon>
        <taxon>Arthropoda</taxon>
        <taxon>Hexapoda</taxon>
        <taxon>Insecta</taxon>
        <taxon>Pterygota</taxon>
        <taxon>Neoptera</taxon>
        <taxon>Endopterygota</taxon>
        <taxon>Diptera</taxon>
        <taxon>Nematocera</taxon>
        <taxon>Chironomoidea</taxon>
        <taxon>Chironomidae</taxon>
        <taxon>Chironominae</taxon>
        <taxon>Chironomus</taxon>
    </lineage>
</organism>
<dbReference type="GO" id="GO:0000122">
    <property type="term" value="P:negative regulation of transcription by RNA polymerase II"/>
    <property type="evidence" value="ECO:0007669"/>
    <property type="project" value="TreeGrafter"/>
</dbReference>
<dbReference type="SUPFAM" id="SSF57850">
    <property type="entry name" value="RING/U-box"/>
    <property type="match status" value="1"/>
</dbReference>
<dbReference type="InterPro" id="IPR001374">
    <property type="entry name" value="R3H_dom"/>
</dbReference>
<proteinExistence type="inferred from homology"/>
<dbReference type="AlphaFoldDB" id="A0A9N9WJX5"/>
<keyword evidence="8" id="KW-0804">Transcription</keyword>
<dbReference type="SMART" id="SM00438">
    <property type="entry name" value="ZnF_NFX"/>
    <property type="match status" value="9"/>
</dbReference>
<evidence type="ECO:0000256" key="8">
    <source>
        <dbReference type="ARBA" id="ARBA00023163"/>
    </source>
</evidence>
<feature type="compositionally biased region" description="Basic and acidic residues" evidence="11">
    <location>
        <begin position="87"/>
        <end position="132"/>
    </location>
</feature>
<dbReference type="InterPro" id="IPR000967">
    <property type="entry name" value="Znf_NFX1"/>
</dbReference>
<feature type="compositionally biased region" description="Polar residues" evidence="11">
    <location>
        <begin position="27"/>
        <end position="46"/>
    </location>
</feature>
<keyword evidence="15" id="KW-1185">Reference proteome</keyword>
<feature type="region of interest" description="Disordered" evidence="11">
    <location>
        <begin position="1"/>
        <end position="220"/>
    </location>
</feature>
<keyword evidence="3" id="KW-0479">Metal-binding</keyword>
<feature type="compositionally biased region" description="Polar residues" evidence="11">
    <location>
        <begin position="71"/>
        <end position="86"/>
    </location>
</feature>
<dbReference type="OrthoDB" id="6512771at2759"/>
<dbReference type="CDD" id="cd06008">
    <property type="entry name" value="NF-X1-zinc-finger"/>
    <property type="match status" value="5"/>
</dbReference>
<dbReference type="Proteomes" id="UP001153620">
    <property type="component" value="Chromosome 1"/>
</dbReference>
<evidence type="ECO:0000313" key="15">
    <source>
        <dbReference type="Proteomes" id="UP001153620"/>
    </source>
</evidence>
<dbReference type="GO" id="GO:0008270">
    <property type="term" value="F:zinc ion binding"/>
    <property type="evidence" value="ECO:0007669"/>
    <property type="project" value="UniProtKB-KW"/>
</dbReference>
<dbReference type="PROSITE" id="PS50089">
    <property type="entry name" value="ZF_RING_2"/>
    <property type="match status" value="1"/>
</dbReference>